<name>A0AAD8A0N1_DIPPU</name>
<dbReference type="EMBL" id="JASPKZ010004364">
    <property type="protein sequence ID" value="KAJ9590319.1"/>
    <property type="molecule type" value="Genomic_DNA"/>
</dbReference>
<proteinExistence type="predicted"/>
<feature type="compositionally biased region" description="Polar residues" evidence="4">
    <location>
        <begin position="179"/>
        <end position="192"/>
    </location>
</feature>
<evidence type="ECO:0000259" key="5">
    <source>
        <dbReference type="Pfam" id="PF06448"/>
    </source>
</evidence>
<dbReference type="Proteomes" id="UP001233999">
    <property type="component" value="Unassembled WGS sequence"/>
</dbReference>
<keyword evidence="7" id="KW-1185">Reference proteome</keyword>
<evidence type="ECO:0000256" key="3">
    <source>
        <dbReference type="ARBA" id="ARBA00023180"/>
    </source>
</evidence>
<evidence type="ECO:0000313" key="6">
    <source>
        <dbReference type="EMBL" id="KAJ9590319.1"/>
    </source>
</evidence>
<comment type="subcellular location">
    <subcellularLocation>
        <location evidence="1">Secreted</location>
    </subcellularLocation>
</comment>
<protein>
    <recommendedName>
        <fullName evidence="5">Lipid transport open beta-sheet domain-containing protein</fullName>
    </recommendedName>
</protein>
<reference evidence="6" key="2">
    <citation type="submission" date="2023-05" db="EMBL/GenBank/DDBJ databases">
        <authorList>
            <person name="Fouks B."/>
        </authorList>
    </citation>
    <scope>NUCLEOTIDE SEQUENCE</scope>
    <source>
        <strain evidence="6">Stay&amp;Tobe</strain>
        <tissue evidence="6">Testes</tissue>
    </source>
</reference>
<gene>
    <name evidence="6" type="ORF">L9F63_027842</name>
</gene>
<feature type="non-terminal residue" evidence="6">
    <location>
        <position position="1"/>
    </location>
</feature>
<dbReference type="AlphaFoldDB" id="A0AAD8A0N1"/>
<feature type="non-terminal residue" evidence="6">
    <location>
        <position position="578"/>
    </location>
</feature>
<dbReference type="InterPro" id="IPR009454">
    <property type="entry name" value="Lipid_transpt_open_b-sht"/>
</dbReference>
<keyword evidence="2" id="KW-0964">Secreted</keyword>
<dbReference type="GO" id="GO:0005319">
    <property type="term" value="F:lipid transporter activity"/>
    <property type="evidence" value="ECO:0007669"/>
    <property type="project" value="InterPro"/>
</dbReference>
<dbReference type="Pfam" id="PF06448">
    <property type="entry name" value="DUF1081"/>
    <property type="match status" value="1"/>
</dbReference>
<evidence type="ECO:0000256" key="2">
    <source>
        <dbReference type="ARBA" id="ARBA00022525"/>
    </source>
</evidence>
<comment type="caution">
    <text evidence="6">The sequence shown here is derived from an EMBL/GenBank/DDBJ whole genome shotgun (WGS) entry which is preliminary data.</text>
</comment>
<sequence length="578" mass="64643">RSYHGCFDQLSRLVGLTFCGTVNFPWDPVASKAAFFPLNGPSKFSLVIENEDVKKYHFRASLNNADPNKKSLGFLLETPGSQTDRKLELLLERTYSPYQGLKAKLDSPWKQVSAEVAFTDSDKELSLLAKATNDDQEYYAKLGALVTGDSSHATYHPLLEYKTPERHGSLVSKKGAKGRQQSQPFTVTGSVTVDRSPDSRKYTFNDVVFSTPQGEYKVEGSVVRESGNKFSTDLTIHYGSHHVVLKSAYNRPARGEVHLNLNVQPSQYRDFGVNLIWDYKHSSNNIENSLAVVHGSDPENTLARFTLNQELHYMFQNIYNFDLSSKNKVSYPLLGIIGKFDASVAPKNLHVGLEASYEKHKFETELTAKTGVKHIGDYDIDFHAKMLDNSLKFETKRDVLSPEKSKFTTDLEVHPGRKYSLVADVTHVFERNNINFQLDAIASIQGQPDQYKLNSGLVCNHHLFDTHHKLTVGDVEYVDINANFKKAPGENPSGSAKVFLKNYVVGNAQFKYASGKGSATLNVDLPKLGRKLKGTGDLQVTGSHHVATVEIYYNADKNPNQKLTFHTDTDFKKDALDS</sequence>
<reference evidence="6" key="1">
    <citation type="journal article" date="2023" name="IScience">
        <title>Live-bearing cockroach genome reveals convergent evolutionary mechanisms linked to viviparity in insects and beyond.</title>
        <authorList>
            <person name="Fouks B."/>
            <person name="Harrison M.C."/>
            <person name="Mikhailova A.A."/>
            <person name="Marchal E."/>
            <person name="English S."/>
            <person name="Carruthers M."/>
            <person name="Jennings E.C."/>
            <person name="Chiamaka E.L."/>
            <person name="Frigard R.A."/>
            <person name="Pippel M."/>
            <person name="Attardo G.M."/>
            <person name="Benoit J.B."/>
            <person name="Bornberg-Bauer E."/>
            <person name="Tobe S.S."/>
        </authorList>
    </citation>
    <scope>NUCLEOTIDE SEQUENCE</scope>
    <source>
        <strain evidence="6">Stay&amp;Tobe</strain>
    </source>
</reference>
<accession>A0AAD8A0N1</accession>
<feature type="domain" description="Lipid transport open beta-sheet" evidence="5">
    <location>
        <begin position="3"/>
        <end position="108"/>
    </location>
</feature>
<keyword evidence="3" id="KW-0325">Glycoprotein</keyword>
<evidence type="ECO:0000256" key="1">
    <source>
        <dbReference type="ARBA" id="ARBA00004613"/>
    </source>
</evidence>
<dbReference type="GO" id="GO:0005576">
    <property type="term" value="C:extracellular region"/>
    <property type="evidence" value="ECO:0007669"/>
    <property type="project" value="UniProtKB-SubCell"/>
</dbReference>
<evidence type="ECO:0000256" key="4">
    <source>
        <dbReference type="SAM" id="MobiDB-lite"/>
    </source>
</evidence>
<organism evidence="6 7">
    <name type="scientific">Diploptera punctata</name>
    <name type="common">Pacific beetle cockroach</name>
    <dbReference type="NCBI Taxonomy" id="6984"/>
    <lineage>
        <taxon>Eukaryota</taxon>
        <taxon>Metazoa</taxon>
        <taxon>Ecdysozoa</taxon>
        <taxon>Arthropoda</taxon>
        <taxon>Hexapoda</taxon>
        <taxon>Insecta</taxon>
        <taxon>Pterygota</taxon>
        <taxon>Neoptera</taxon>
        <taxon>Polyneoptera</taxon>
        <taxon>Dictyoptera</taxon>
        <taxon>Blattodea</taxon>
        <taxon>Blaberoidea</taxon>
        <taxon>Blaberidae</taxon>
        <taxon>Diplopterinae</taxon>
        <taxon>Diploptera</taxon>
    </lineage>
</organism>
<evidence type="ECO:0000313" key="7">
    <source>
        <dbReference type="Proteomes" id="UP001233999"/>
    </source>
</evidence>
<feature type="region of interest" description="Disordered" evidence="4">
    <location>
        <begin position="173"/>
        <end position="192"/>
    </location>
</feature>